<dbReference type="STRING" id="1616.IV73_GL001010"/>
<reference evidence="10 11" key="1">
    <citation type="journal article" date="2015" name="Genome Announc.">
        <title>Expanding the biotechnology potential of lactobacilli through comparative genomics of 213 strains and associated genera.</title>
        <authorList>
            <person name="Sun Z."/>
            <person name="Harris H.M."/>
            <person name="McCann A."/>
            <person name="Guo C."/>
            <person name="Argimon S."/>
            <person name="Zhang W."/>
            <person name="Yang X."/>
            <person name="Jeffery I.B."/>
            <person name="Cooney J.C."/>
            <person name="Kagawa T.F."/>
            <person name="Liu W."/>
            <person name="Song Y."/>
            <person name="Salvetti E."/>
            <person name="Wrobel A."/>
            <person name="Rasinkangas P."/>
            <person name="Parkhill J."/>
            <person name="Rea M.C."/>
            <person name="O'Sullivan O."/>
            <person name="Ritari J."/>
            <person name="Douillard F.P."/>
            <person name="Paul Ross R."/>
            <person name="Yang R."/>
            <person name="Briner A.E."/>
            <person name="Felis G.E."/>
            <person name="de Vos W.M."/>
            <person name="Barrangou R."/>
            <person name="Klaenhammer T.R."/>
            <person name="Caufield P.W."/>
            <person name="Cui Y."/>
            <person name="Zhang H."/>
            <person name="O'Toole P.W."/>
        </authorList>
    </citation>
    <scope>NUCLEOTIDE SEQUENCE [LARGE SCALE GENOMIC DNA]</scope>
    <source>
        <strain evidence="10 11">DSM 20593</strain>
    </source>
</reference>
<dbReference type="AlphaFoldDB" id="A0A0R2JKP2"/>
<dbReference type="InterPro" id="IPR045023">
    <property type="entry name" value="FATA/B"/>
</dbReference>
<keyword evidence="7" id="KW-0275">Fatty acid biosynthesis</keyword>
<accession>A0A0R2JKP2</accession>
<dbReference type="CDD" id="cd00586">
    <property type="entry name" value="4HBT"/>
    <property type="match status" value="1"/>
</dbReference>
<keyword evidence="4" id="KW-0276">Fatty acid metabolism</keyword>
<protein>
    <recommendedName>
        <fullName evidence="12">Acyl-ACP thioesterase</fullName>
    </recommendedName>
</protein>
<feature type="domain" description="Acyl-ACP thioesterase N-terminal hotdog" evidence="8">
    <location>
        <begin position="3"/>
        <end position="129"/>
    </location>
</feature>
<name>A0A0R2JKP2_9LACO</name>
<dbReference type="OrthoDB" id="9801517at2"/>
<evidence type="ECO:0000313" key="11">
    <source>
        <dbReference type="Proteomes" id="UP000051655"/>
    </source>
</evidence>
<evidence type="ECO:0000313" key="10">
    <source>
        <dbReference type="EMBL" id="KRN74887.1"/>
    </source>
</evidence>
<dbReference type="EMBL" id="JQBP01000004">
    <property type="protein sequence ID" value="KRN74887.1"/>
    <property type="molecule type" value="Genomic_DNA"/>
</dbReference>
<comment type="similarity">
    <text evidence="1">Belongs to the acyl-ACP thioesterase family.</text>
</comment>
<dbReference type="SUPFAM" id="SSF54637">
    <property type="entry name" value="Thioesterase/thiol ester dehydrase-isomerase"/>
    <property type="match status" value="2"/>
</dbReference>
<dbReference type="Pfam" id="PF20791">
    <property type="entry name" value="Acyl-ACP_TE_C"/>
    <property type="match status" value="1"/>
</dbReference>
<dbReference type="Pfam" id="PF01643">
    <property type="entry name" value="Acyl-ACP_TE"/>
    <property type="match status" value="1"/>
</dbReference>
<dbReference type="InterPro" id="IPR029069">
    <property type="entry name" value="HotDog_dom_sf"/>
</dbReference>
<evidence type="ECO:0000256" key="4">
    <source>
        <dbReference type="ARBA" id="ARBA00022832"/>
    </source>
</evidence>
<evidence type="ECO:0008006" key="12">
    <source>
        <dbReference type="Google" id="ProtNLM"/>
    </source>
</evidence>
<gene>
    <name evidence="10" type="ORF">IV73_GL001010</name>
</gene>
<keyword evidence="11" id="KW-1185">Reference proteome</keyword>
<comment type="caution">
    <text evidence="10">The sequence shown here is derived from an EMBL/GenBank/DDBJ whole genome shotgun (WGS) entry which is preliminary data.</text>
</comment>
<keyword evidence="5" id="KW-0809">Transit peptide</keyword>
<evidence type="ECO:0000256" key="7">
    <source>
        <dbReference type="ARBA" id="ARBA00023160"/>
    </source>
</evidence>
<organism evidence="10 11">
    <name type="scientific">Weissella kandleri</name>
    <dbReference type="NCBI Taxonomy" id="1616"/>
    <lineage>
        <taxon>Bacteria</taxon>
        <taxon>Bacillati</taxon>
        <taxon>Bacillota</taxon>
        <taxon>Bacilli</taxon>
        <taxon>Lactobacillales</taxon>
        <taxon>Lactobacillaceae</taxon>
        <taxon>Weissella</taxon>
    </lineage>
</organism>
<evidence type="ECO:0000259" key="9">
    <source>
        <dbReference type="Pfam" id="PF20791"/>
    </source>
</evidence>
<proteinExistence type="inferred from homology"/>
<evidence type="ECO:0000256" key="5">
    <source>
        <dbReference type="ARBA" id="ARBA00022946"/>
    </source>
</evidence>
<keyword evidence="2" id="KW-0444">Lipid biosynthesis</keyword>
<dbReference type="RefSeq" id="WP_057755614.1">
    <property type="nucleotide sequence ID" value="NZ_JQBP01000004.1"/>
</dbReference>
<evidence type="ECO:0000259" key="8">
    <source>
        <dbReference type="Pfam" id="PF01643"/>
    </source>
</evidence>
<evidence type="ECO:0000256" key="6">
    <source>
        <dbReference type="ARBA" id="ARBA00023098"/>
    </source>
</evidence>
<evidence type="ECO:0000256" key="2">
    <source>
        <dbReference type="ARBA" id="ARBA00022516"/>
    </source>
</evidence>
<dbReference type="Proteomes" id="UP000051655">
    <property type="component" value="Unassembled WGS sequence"/>
</dbReference>
<keyword evidence="3" id="KW-0378">Hydrolase</keyword>
<dbReference type="InterPro" id="IPR049427">
    <property type="entry name" value="Acyl-ACP_TE_C"/>
</dbReference>
<evidence type="ECO:0000256" key="1">
    <source>
        <dbReference type="ARBA" id="ARBA00006500"/>
    </source>
</evidence>
<dbReference type="Gene3D" id="3.10.129.10">
    <property type="entry name" value="Hotdog Thioesterase"/>
    <property type="match status" value="1"/>
</dbReference>
<dbReference type="PANTHER" id="PTHR31727:SF6">
    <property type="entry name" value="OLEOYL-ACYL CARRIER PROTEIN THIOESTERASE 1, CHLOROPLASTIC"/>
    <property type="match status" value="1"/>
</dbReference>
<keyword evidence="6" id="KW-0443">Lipid metabolism</keyword>
<dbReference type="GO" id="GO:0000036">
    <property type="term" value="F:acyl carrier activity"/>
    <property type="evidence" value="ECO:0007669"/>
    <property type="project" value="TreeGrafter"/>
</dbReference>
<evidence type="ECO:0000256" key="3">
    <source>
        <dbReference type="ARBA" id="ARBA00022801"/>
    </source>
</evidence>
<dbReference type="GO" id="GO:0016297">
    <property type="term" value="F:fatty acyl-[ACP] hydrolase activity"/>
    <property type="evidence" value="ECO:0007669"/>
    <property type="project" value="InterPro"/>
</dbReference>
<dbReference type="PANTHER" id="PTHR31727">
    <property type="entry name" value="OLEOYL-ACYL CARRIER PROTEIN THIOESTERASE 1, CHLOROPLASTIC"/>
    <property type="match status" value="1"/>
</dbReference>
<dbReference type="PATRIC" id="fig|1616.3.peg.1030"/>
<sequence>MRIYETKHEILDDEIDVTGKLTLPKILSLSIGVSTKQSLAYGVGPEYTHAVGLGWVVLQHVITINRRPESGETMTISTHGKEFNPFLAKRDYTFVDEQGYKIIQVDSLYTMMDLKKRKMARIPTDLVDVFDPDRVKRVPHPDKPDRIAEDEAITCEQAYQVRYSDIDSNQHVNNARYLDWAQDPLGMDFLRTHEPKEVNIKFEHEVRWGEMIDVKIAQQADETKHQIWYGDELSAEVSIKWTQA</sequence>
<feature type="domain" description="Acyl-ACP thioesterase-like C-terminal" evidence="9">
    <location>
        <begin position="155"/>
        <end position="242"/>
    </location>
</feature>
<dbReference type="InterPro" id="IPR002864">
    <property type="entry name" value="Acyl-ACP_thioesterase_NHD"/>
</dbReference>